<name>A0A395JL67_9GAMM</name>
<reference evidence="3 4" key="1">
    <citation type="submission" date="2018-06" db="EMBL/GenBank/DDBJ databases">
        <title>Genomic Encyclopedia of Type Strains, Phase IV (KMG-IV): sequencing the most valuable type-strain genomes for metagenomic binning, comparative biology and taxonomic classification.</title>
        <authorList>
            <person name="Goeker M."/>
        </authorList>
    </citation>
    <scope>NUCLEOTIDE SEQUENCE [LARGE SCALE GENOMIC DNA]</scope>
    <source>
        <strain evidence="3 4">DSM 24032</strain>
    </source>
</reference>
<organism evidence="3 4">
    <name type="scientific">Arenicella xantha</name>
    <dbReference type="NCBI Taxonomy" id="644221"/>
    <lineage>
        <taxon>Bacteria</taxon>
        <taxon>Pseudomonadati</taxon>
        <taxon>Pseudomonadota</taxon>
        <taxon>Gammaproteobacteria</taxon>
        <taxon>Arenicellales</taxon>
        <taxon>Arenicellaceae</taxon>
        <taxon>Arenicella</taxon>
    </lineage>
</organism>
<keyword evidence="2" id="KW-0131">Cell cycle</keyword>
<keyword evidence="2" id="KW-0132">Cell division</keyword>
<gene>
    <name evidence="2" type="primary">scpA</name>
    <name evidence="3" type="ORF">DFR28_102942</name>
</gene>
<dbReference type="GO" id="GO:0005737">
    <property type="term" value="C:cytoplasm"/>
    <property type="evidence" value="ECO:0007669"/>
    <property type="project" value="UniProtKB-SubCell"/>
</dbReference>
<dbReference type="PANTHER" id="PTHR33969">
    <property type="entry name" value="SEGREGATION AND CONDENSATION PROTEIN A"/>
    <property type="match status" value="1"/>
</dbReference>
<evidence type="ECO:0000256" key="1">
    <source>
        <dbReference type="ARBA" id="ARBA00044777"/>
    </source>
</evidence>
<sequence>MSNEQITNPELALDGKSATADLPQDKLVQEKVYAESMRAVVMGEVMSEWPQDLFIPPDALEVVLESFEGPLDLLLYLIRKQNLDILNIPVADITRQYMAYVEIMRAANLDLAAEYLVMAALLGEIKSRMLLPRPKAEQDDDEDPMSALVRRLQEYERFSLAANQLDDRPRLDRDIFSAQAVFDDPNPPEVRAQVSLEQLVKAFQSVVDRADVNQNMRVSRDMLSMRERMTSILSRLQTQDYLRFEELFTQAEGRLGVVVTFIALLELFRDDMLVVVQTEPLAPIHIKRAA</sequence>
<evidence type="ECO:0000313" key="3">
    <source>
        <dbReference type="EMBL" id="RBP51512.1"/>
    </source>
</evidence>
<keyword evidence="2" id="KW-0159">Chromosome partition</keyword>
<comment type="similarity">
    <text evidence="2">Belongs to the ScpA family.</text>
</comment>
<dbReference type="PANTHER" id="PTHR33969:SF2">
    <property type="entry name" value="SEGREGATION AND CONDENSATION PROTEIN A"/>
    <property type="match status" value="1"/>
</dbReference>
<proteinExistence type="inferred from homology"/>
<dbReference type="Proteomes" id="UP000253083">
    <property type="component" value="Unassembled WGS sequence"/>
</dbReference>
<dbReference type="Pfam" id="PF02616">
    <property type="entry name" value="SMC_ScpA"/>
    <property type="match status" value="1"/>
</dbReference>
<comment type="subcellular location">
    <subcellularLocation>
        <location evidence="2">Cytoplasm</location>
    </subcellularLocation>
    <text evidence="2">Associated with two foci at the outer edges of the nucleoid region in young cells, and at four foci within both cell halves in older cells.</text>
</comment>
<dbReference type="GO" id="GO:0007059">
    <property type="term" value="P:chromosome segregation"/>
    <property type="evidence" value="ECO:0007669"/>
    <property type="project" value="UniProtKB-UniRule"/>
</dbReference>
<dbReference type="InterPro" id="IPR003768">
    <property type="entry name" value="ScpA"/>
</dbReference>
<evidence type="ECO:0000313" key="4">
    <source>
        <dbReference type="Proteomes" id="UP000253083"/>
    </source>
</evidence>
<dbReference type="InParanoid" id="A0A395JL67"/>
<dbReference type="AlphaFoldDB" id="A0A395JL67"/>
<comment type="subunit">
    <text evidence="2">Component of a cohesin-like complex composed of ScpA, ScpB and the Smc homodimer, in which ScpA and ScpB bind to the head domain of Smc. The presence of the three proteins is required for the association of the complex with DNA.</text>
</comment>
<dbReference type="GO" id="GO:0006260">
    <property type="term" value="P:DNA replication"/>
    <property type="evidence" value="ECO:0007669"/>
    <property type="project" value="UniProtKB-UniRule"/>
</dbReference>
<accession>A0A395JL67</accession>
<dbReference type="HAMAP" id="MF_01805">
    <property type="entry name" value="ScpA"/>
    <property type="match status" value="1"/>
</dbReference>
<comment type="caution">
    <text evidence="3">The sequence shown here is derived from an EMBL/GenBank/DDBJ whole genome shotgun (WGS) entry which is preliminary data.</text>
</comment>
<dbReference type="GO" id="GO:0051301">
    <property type="term" value="P:cell division"/>
    <property type="evidence" value="ECO:0007669"/>
    <property type="project" value="UniProtKB-KW"/>
</dbReference>
<keyword evidence="4" id="KW-1185">Reference proteome</keyword>
<keyword evidence="2" id="KW-0963">Cytoplasm</keyword>
<protein>
    <recommendedName>
        <fullName evidence="1 2">Segregation and condensation protein A</fullName>
    </recommendedName>
</protein>
<dbReference type="OrthoDB" id="9811016at2"/>
<comment type="function">
    <text evidence="2">Participates in chromosomal partition during cell division. May act via the formation of a condensin-like complex containing Smc and ScpB that pull DNA away from mid-cell into both cell halves.</text>
</comment>
<dbReference type="EMBL" id="QNRT01000002">
    <property type="protein sequence ID" value="RBP51512.1"/>
    <property type="molecule type" value="Genomic_DNA"/>
</dbReference>
<dbReference type="Gene3D" id="6.10.250.2410">
    <property type="match status" value="1"/>
</dbReference>
<evidence type="ECO:0000256" key="2">
    <source>
        <dbReference type="HAMAP-Rule" id="MF_01805"/>
    </source>
</evidence>
<dbReference type="RefSeq" id="WP_113954274.1">
    <property type="nucleotide sequence ID" value="NZ_QNRT01000002.1"/>
</dbReference>